<evidence type="ECO:0000256" key="4">
    <source>
        <dbReference type="ARBA" id="ARBA00022559"/>
    </source>
</evidence>
<evidence type="ECO:0000256" key="2">
    <source>
        <dbReference type="ARBA" id="ARBA00013021"/>
    </source>
</evidence>
<comment type="subunit">
    <text evidence="1">Homodimer; disulfide-linked, upon oxidation. 5 homodimers assemble to form a ring-like decamer.</text>
</comment>
<gene>
    <name evidence="13" type="ORF">FHS75_002421</name>
</gene>
<dbReference type="InterPro" id="IPR024706">
    <property type="entry name" value="Peroxiredoxin_AhpC-typ"/>
</dbReference>
<dbReference type="Pfam" id="PF00578">
    <property type="entry name" value="AhpC-TSA"/>
    <property type="match status" value="1"/>
</dbReference>
<evidence type="ECO:0000256" key="1">
    <source>
        <dbReference type="ARBA" id="ARBA00011654"/>
    </source>
</evidence>
<dbReference type="RefSeq" id="WP_179407936.1">
    <property type="nucleotide sequence ID" value="NZ_BMGF01000004.1"/>
</dbReference>
<evidence type="ECO:0000256" key="10">
    <source>
        <dbReference type="PIRSR" id="PIRSR000239-1"/>
    </source>
</evidence>
<proteinExistence type="predicted"/>
<feature type="region of interest" description="Disordered" evidence="11">
    <location>
        <begin position="197"/>
        <end position="218"/>
    </location>
</feature>
<evidence type="ECO:0000256" key="11">
    <source>
        <dbReference type="SAM" id="MobiDB-lite"/>
    </source>
</evidence>
<evidence type="ECO:0000256" key="9">
    <source>
        <dbReference type="ARBA" id="ARBA00047572"/>
    </source>
</evidence>
<dbReference type="InterPro" id="IPR036249">
    <property type="entry name" value="Thioredoxin-like_sf"/>
</dbReference>
<evidence type="ECO:0000259" key="12">
    <source>
        <dbReference type="PROSITE" id="PS51352"/>
    </source>
</evidence>
<keyword evidence="6 13" id="KW-0560">Oxidoreductase</keyword>
<dbReference type="InterPro" id="IPR000866">
    <property type="entry name" value="AhpC/TSA"/>
</dbReference>
<dbReference type="GO" id="GO:0045454">
    <property type="term" value="P:cell redox homeostasis"/>
    <property type="evidence" value="ECO:0007669"/>
    <property type="project" value="TreeGrafter"/>
</dbReference>
<dbReference type="NCBIfam" id="NF009668">
    <property type="entry name" value="PRK13189.1"/>
    <property type="match status" value="1"/>
</dbReference>
<keyword evidence="4 13" id="KW-0575">Peroxidase</keyword>
<keyword evidence="7" id="KW-0676">Redox-active center</keyword>
<evidence type="ECO:0000256" key="6">
    <source>
        <dbReference type="ARBA" id="ARBA00023002"/>
    </source>
</evidence>
<evidence type="ECO:0000256" key="5">
    <source>
        <dbReference type="ARBA" id="ARBA00022862"/>
    </source>
</evidence>
<dbReference type="PROSITE" id="PS51352">
    <property type="entry name" value="THIOREDOXIN_2"/>
    <property type="match status" value="1"/>
</dbReference>
<keyword evidence="5" id="KW-0049">Antioxidant</keyword>
<dbReference type="GO" id="GO:0008379">
    <property type="term" value="F:thioredoxin peroxidase activity"/>
    <property type="evidence" value="ECO:0007669"/>
    <property type="project" value="TreeGrafter"/>
</dbReference>
<keyword evidence="14" id="KW-1185">Reference proteome</keyword>
<evidence type="ECO:0000313" key="14">
    <source>
        <dbReference type="Proteomes" id="UP000522081"/>
    </source>
</evidence>
<dbReference type="PIRSF" id="PIRSF000239">
    <property type="entry name" value="AHPC"/>
    <property type="match status" value="1"/>
</dbReference>
<feature type="active site" description="Cysteine sulfenic acid (-SOH) intermediate; for peroxidase activity" evidence="10">
    <location>
        <position position="51"/>
    </location>
</feature>
<dbReference type="GO" id="GO:0102039">
    <property type="term" value="F:NADH-dependent peroxiredoxin activity"/>
    <property type="evidence" value="ECO:0007669"/>
    <property type="project" value="UniProtKB-EC"/>
</dbReference>
<dbReference type="EC" id="1.11.1.26" evidence="2"/>
<dbReference type="AlphaFoldDB" id="A0A7Y9XWW0"/>
<feature type="compositionally biased region" description="Polar residues" evidence="11">
    <location>
        <begin position="208"/>
        <end position="218"/>
    </location>
</feature>
<accession>A0A7Y9XWW0</accession>
<sequence length="218" mass="24155">MEDQREKPPLRIGDRVPGFAARSTQGPVELAQFRGRWLILFSHPADFTPVCTSEFVALASAADRFRALDCALMGLSVDSLYAHIAWIRLIWDRFGVRVDFPIIEDPTLEIARAYGMLGREAYDAASVRATYYIDPDGILRATACYPVTVGRSIDEMLRILAALQRVQDGTALAPADWKPGCDLLRTPEEQIEKALSPEGSADWFYSTIPDTSGSGSER</sequence>
<dbReference type="InterPro" id="IPR013766">
    <property type="entry name" value="Thioredoxin_domain"/>
</dbReference>
<dbReference type="PANTHER" id="PTHR10681">
    <property type="entry name" value="THIOREDOXIN PEROXIDASE"/>
    <property type="match status" value="1"/>
</dbReference>
<evidence type="ECO:0000313" key="13">
    <source>
        <dbReference type="EMBL" id="NYH96089.1"/>
    </source>
</evidence>
<dbReference type="GO" id="GO:0042744">
    <property type="term" value="P:hydrogen peroxide catabolic process"/>
    <property type="evidence" value="ECO:0007669"/>
    <property type="project" value="TreeGrafter"/>
</dbReference>
<feature type="domain" description="Thioredoxin" evidence="12">
    <location>
        <begin position="10"/>
        <end position="165"/>
    </location>
</feature>
<dbReference type="Gene3D" id="3.40.30.10">
    <property type="entry name" value="Glutaredoxin"/>
    <property type="match status" value="1"/>
</dbReference>
<dbReference type="PANTHER" id="PTHR10681:SF121">
    <property type="entry name" value="ALKYL HYDROPEROXIDE REDUCTASE C"/>
    <property type="match status" value="1"/>
</dbReference>
<dbReference type="GO" id="GO:0005829">
    <property type="term" value="C:cytosol"/>
    <property type="evidence" value="ECO:0007669"/>
    <property type="project" value="TreeGrafter"/>
</dbReference>
<comment type="catalytic activity">
    <reaction evidence="9">
        <text>a hydroperoxide + NADH + H(+) = an alcohol + NAD(+) + H2O</text>
        <dbReference type="Rhea" id="RHEA:62628"/>
        <dbReference type="ChEBI" id="CHEBI:15377"/>
        <dbReference type="ChEBI" id="CHEBI:15378"/>
        <dbReference type="ChEBI" id="CHEBI:30879"/>
        <dbReference type="ChEBI" id="CHEBI:35924"/>
        <dbReference type="ChEBI" id="CHEBI:57540"/>
        <dbReference type="ChEBI" id="CHEBI:57945"/>
        <dbReference type="EC" id="1.11.1.26"/>
    </reaction>
</comment>
<evidence type="ECO:0000256" key="8">
    <source>
        <dbReference type="ARBA" id="ARBA00032077"/>
    </source>
</evidence>
<dbReference type="GO" id="GO:0033554">
    <property type="term" value="P:cellular response to stress"/>
    <property type="evidence" value="ECO:0007669"/>
    <property type="project" value="TreeGrafter"/>
</dbReference>
<dbReference type="EMBL" id="JACBZF010000004">
    <property type="protein sequence ID" value="NYH96089.1"/>
    <property type="molecule type" value="Genomic_DNA"/>
</dbReference>
<dbReference type="GO" id="GO:0006979">
    <property type="term" value="P:response to oxidative stress"/>
    <property type="evidence" value="ECO:0007669"/>
    <property type="project" value="TreeGrafter"/>
</dbReference>
<evidence type="ECO:0000256" key="3">
    <source>
        <dbReference type="ARBA" id="ARBA00017462"/>
    </source>
</evidence>
<organism evidence="13 14">
    <name type="scientific">Novosphingobium marinum</name>
    <dbReference type="NCBI Taxonomy" id="1514948"/>
    <lineage>
        <taxon>Bacteria</taxon>
        <taxon>Pseudomonadati</taxon>
        <taxon>Pseudomonadota</taxon>
        <taxon>Alphaproteobacteria</taxon>
        <taxon>Sphingomonadales</taxon>
        <taxon>Sphingomonadaceae</taxon>
        <taxon>Novosphingobium</taxon>
    </lineage>
</organism>
<reference evidence="13 14" key="1">
    <citation type="submission" date="2020-07" db="EMBL/GenBank/DDBJ databases">
        <title>Genomic Encyclopedia of Type Strains, Phase IV (KMG-IV): sequencing the most valuable type-strain genomes for metagenomic binning, comparative biology and taxonomic classification.</title>
        <authorList>
            <person name="Goeker M."/>
        </authorList>
    </citation>
    <scope>NUCLEOTIDE SEQUENCE [LARGE SCALE GENOMIC DNA]</scope>
    <source>
        <strain evidence="13 14">DSM 29043</strain>
    </source>
</reference>
<comment type="caution">
    <text evidence="13">The sequence shown here is derived from an EMBL/GenBank/DDBJ whole genome shotgun (WGS) entry which is preliminary data.</text>
</comment>
<name>A0A7Y9XWW0_9SPHN</name>
<protein>
    <recommendedName>
        <fullName evidence="3">Alkyl hydroperoxide reductase C</fullName>
        <ecNumber evidence="2">1.11.1.26</ecNumber>
    </recommendedName>
    <alternativeName>
        <fullName evidence="8">Peroxiredoxin</fullName>
    </alternativeName>
</protein>
<dbReference type="Proteomes" id="UP000522081">
    <property type="component" value="Unassembled WGS sequence"/>
</dbReference>
<dbReference type="SUPFAM" id="SSF52833">
    <property type="entry name" value="Thioredoxin-like"/>
    <property type="match status" value="1"/>
</dbReference>
<dbReference type="InterPro" id="IPR050217">
    <property type="entry name" value="Peroxiredoxin"/>
</dbReference>
<evidence type="ECO:0000256" key="7">
    <source>
        <dbReference type="ARBA" id="ARBA00023284"/>
    </source>
</evidence>